<proteinExistence type="predicted"/>
<evidence type="ECO:0000313" key="2">
    <source>
        <dbReference type="Proteomes" id="UP000215335"/>
    </source>
</evidence>
<reference evidence="1 2" key="1">
    <citation type="journal article" date="2017" name="Curr. Biol.">
        <title>The Evolution of Venom by Co-option of Single-Copy Genes.</title>
        <authorList>
            <person name="Martinson E.O."/>
            <person name="Mrinalini"/>
            <person name="Kelkar Y.D."/>
            <person name="Chang C.H."/>
            <person name="Werren J.H."/>
        </authorList>
    </citation>
    <scope>NUCLEOTIDE SEQUENCE [LARGE SCALE GENOMIC DNA]</scope>
    <source>
        <strain evidence="1 2">Alberta</strain>
        <tissue evidence="1">Whole body</tissue>
    </source>
</reference>
<dbReference type="Proteomes" id="UP000215335">
    <property type="component" value="Unassembled WGS sequence"/>
</dbReference>
<sequence>MNIGLQFIIFVNFHDPKAEGLLNSNELTITSGFKGNAGLQLADKPRDFSVKSHMFDIADIAREGAKLRLLQTLQEFLSLAAQFGCYHPDVDHMGIMWYPNCHHVVFMWFSLVPMWLTLA</sequence>
<dbReference type="AlphaFoldDB" id="A0A232EGY5"/>
<protein>
    <submittedName>
        <fullName evidence="1">Uncharacterized protein</fullName>
    </submittedName>
</protein>
<gene>
    <name evidence="1" type="ORF">TSAR_015404</name>
</gene>
<accession>A0A232EGY5</accession>
<evidence type="ECO:0000313" key="1">
    <source>
        <dbReference type="EMBL" id="OXU17617.1"/>
    </source>
</evidence>
<dbReference type="EMBL" id="NNAY01004643">
    <property type="protein sequence ID" value="OXU17617.1"/>
    <property type="molecule type" value="Genomic_DNA"/>
</dbReference>
<name>A0A232EGY5_9HYME</name>
<keyword evidence="2" id="KW-1185">Reference proteome</keyword>
<organism evidence="1 2">
    <name type="scientific">Trichomalopsis sarcophagae</name>
    <dbReference type="NCBI Taxonomy" id="543379"/>
    <lineage>
        <taxon>Eukaryota</taxon>
        <taxon>Metazoa</taxon>
        <taxon>Ecdysozoa</taxon>
        <taxon>Arthropoda</taxon>
        <taxon>Hexapoda</taxon>
        <taxon>Insecta</taxon>
        <taxon>Pterygota</taxon>
        <taxon>Neoptera</taxon>
        <taxon>Endopterygota</taxon>
        <taxon>Hymenoptera</taxon>
        <taxon>Apocrita</taxon>
        <taxon>Proctotrupomorpha</taxon>
        <taxon>Chalcidoidea</taxon>
        <taxon>Pteromalidae</taxon>
        <taxon>Pteromalinae</taxon>
        <taxon>Trichomalopsis</taxon>
    </lineage>
</organism>
<comment type="caution">
    <text evidence="1">The sequence shown here is derived from an EMBL/GenBank/DDBJ whole genome shotgun (WGS) entry which is preliminary data.</text>
</comment>